<dbReference type="PANTHER" id="PTHR24023:SF1095">
    <property type="entry name" value="EGF-LIKE DOMAIN-CONTAINING PROTEIN"/>
    <property type="match status" value="1"/>
</dbReference>
<proteinExistence type="predicted"/>
<feature type="compositionally biased region" description="Gly residues" evidence="1">
    <location>
        <begin position="327"/>
        <end position="339"/>
    </location>
</feature>
<organism evidence="2">
    <name type="scientific">uncultured Caudovirales phage</name>
    <dbReference type="NCBI Taxonomy" id="2100421"/>
    <lineage>
        <taxon>Viruses</taxon>
        <taxon>Duplodnaviria</taxon>
        <taxon>Heunggongvirae</taxon>
        <taxon>Uroviricota</taxon>
        <taxon>Caudoviricetes</taxon>
        <taxon>Peduoviridae</taxon>
        <taxon>Maltschvirus</taxon>
        <taxon>Maltschvirus maltsch</taxon>
    </lineage>
</organism>
<name>A0A6J5NV95_9CAUD</name>
<dbReference type="GO" id="GO:0030198">
    <property type="term" value="P:extracellular matrix organization"/>
    <property type="evidence" value="ECO:0007669"/>
    <property type="project" value="TreeGrafter"/>
</dbReference>
<reference evidence="2" key="1">
    <citation type="submission" date="2020-04" db="EMBL/GenBank/DDBJ databases">
        <authorList>
            <person name="Chiriac C."/>
            <person name="Salcher M."/>
            <person name="Ghai R."/>
            <person name="Kavagutti S V."/>
        </authorList>
    </citation>
    <scope>NUCLEOTIDE SEQUENCE</scope>
</reference>
<accession>A0A6J5NV95</accession>
<evidence type="ECO:0000256" key="1">
    <source>
        <dbReference type="SAM" id="MobiDB-lite"/>
    </source>
</evidence>
<feature type="region of interest" description="Disordered" evidence="1">
    <location>
        <begin position="312"/>
        <end position="346"/>
    </location>
</feature>
<dbReference type="Gene3D" id="2.10.10.20">
    <property type="entry name" value="Carbohydrate-binding module superfamily 5/12"/>
    <property type="match status" value="1"/>
</dbReference>
<sequence>MAVDTEISRLVFLGNGSTVTPYPISFPFIDPAHVKVGILGEGGVITDLDENTYIVTSDPAEVITNPAINVADTLVVYRLLPLTQPAVFPTSGAMSAAQIEQALDRQAMVSQQLARAIDGNGTYSVGDGDGVLRDTYFWADDAERATVKPRRTGQLGIQEDTETLYRSASSSVGDWVLAVVGNTGPTGPTGPQGIQGIVGPPMNFRLSYNAGTEYIAGEVVTYAGNAWIALRTTLGAEPGASPSDWALFAAKGAIGPTGAASSVVGPTGPTGPIGPIGIDSASVGVTATGAASVDVTLVGTALVFDFTLPRGPTGPAGGPTGPAGPTGPVGSGGGAGPTGPTGPKGSFVKTQSGIYELACAEGTRPYFFHVRETSEAIPPAFLETITGDVLRFPSHDGKHELCLAVRREFPSWFMPRSNEKQMAHSLAFWNSEYLPADERGEAAQ</sequence>
<dbReference type="GO" id="GO:0005615">
    <property type="term" value="C:extracellular space"/>
    <property type="evidence" value="ECO:0007669"/>
    <property type="project" value="TreeGrafter"/>
</dbReference>
<dbReference type="PANTHER" id="PTHR24023">
    <property type="entry name" value="COLLAGEN ALPHA"/>
    <property type="match status" value="1"/>
</dbReference>
<dbReference type="GO" id="GO:0030020">
    <property type="term" value="F:extracellular matrix structural constituent conferring tensile strength"/>
    <property type="evidence" value="ECO:0007669"/>
    <property type="project" value="TreeGrafter"/>
</dbReference>
<protein>
    <submittedName>
        <fullName evidence="2">ChiC_BD domain containing protein</fullName>
    </submittedName>
</protein>
<evidence type="ECO:0000313" key="2">
    <source>
        <dbReference type="EMBL" id="CAB4163419.1"/>
    </source>
</evidence>
<gene>
    <name evidence="2" type="ORF">UFOVP813_20</name>
</gene>
<dbReference type="GO" id="GO:0031012">
    <property type="term" value="C:extracellular matrix"/>
    <property type="evidence" value="ECO:0007669"/>
    <property type="project" value="TreeGrafter"/>
</dbReference>
<dbReference type="EMBL" id="LR796743">
    <property type="protein sequence ID" value="CAB4163419.1"/>
    <property type="molecule type" value="Genomic_DNA"/>
</dbReference>
<dbReference type="InterPro" id="IPR050149">
    <property type="entry name" value="Collagen_superfamily"/>
</dbReference>